<dbReference type="SUPFAM" id="SSF56784">
    <property type="entry name" value="HAD-like"/>
    <property type="match status" value="1"/>
</dbReference>
<dbReference type="SFLD" id="SFLDS00003">
    <property type="entry name" value="Haloacid_Dehalogenase"/>
    <property type="match status" value="1"/>
</dbReference>
<dbReference type="NCBIfam" id="TIGR01549">
    <property type="entry name" value="HAD-SF-IA-v1"/>
    <property type="match status" value="1"/>
</dbReference>
<keyword evidence="2" id="KW-1185">Reference proteome</keyword>
<dbReference type="Proteomes" id="UP001218412">
    <property type="component" value="Chromosome"/>
</dbReference>
<keyword evidence="1" id="KW-0378">Hydrolase</keyword>
<dbReference type="InterPro" id="IPR023214">
    <property type="entry name" value="HAD_sf"/>
</dbReference>
<dbReference type="InterPro" id="IPR050155">
    <property type="entry name" value="HAD-like_hydrolase_sf"/>
</dbReference>
<dbReference type="Gene3D" id="3.40.50.1000">
    <property type="entry name" value="HAD superfamily/HAD-like"/>
    <property type="match status" value="1"/>
</dbReference>
<dbReference type="InterPro" id="IPR006439">
    <property type="entry name" value="HAD-SF_hydro_IA"/>
</dbReference>
<dbReference type="GO" id="GO:0016787">
    <property type="term" value="F:hydrolase activity"/>
    <property type="evidence" value="ECO:0007669"/>
    <property type="project" value="UniProtKB-KW"/>
</dbReference>
<dbReference type="RefSeq" id="WP_272860353.1">
    <property type="nucleotide sequence ID" value="NZ_CP067134.1"/>
</dbReference>
<dbReference type="SFLD" id="SFLDG01135">
    <property type="entry name" value="C1.5.6:_HAD__Beta-PGM__Phospha"/>
    <property type="match status" value="1"/>
</dbReference>
<dbReference type="EMBL" id="CP067134">
    <property type="protein sequence ID" value="WCR12245.1"/>
    <property type="molecule type" value="Genomic_DNA"/>
</dbReference>
<dbReference type="PANTHER" id="PTHR43434:SF24">
    <property type="entry name" value="HYDROLASE-RELATED"/>
    <property type="match status" value="1"/>
</dbReference>
<dbReference type="Pfam" id="PF13419">
    <property type="entry name" value="HAD_2"/>
    <property type="match status" value="1"/>
</dbReference>
<organism evidence="1 2">
    <name type="scientific">Paracoccus stylophorae</name>
    <dbReference type="NCBI Taxonomy" id="659350"/>
    <lineage>
        <taxon>Bacteria</taxon>
        <taxon>Pseudomonadati</taxon>
        <taxon>Pseudomonadota</taxon>
        <taxon>Alphaproteobacteria</taxon>
        <taxon>Rhodobacterales</taxon>
        <taxon>Paracoccaceae</taxon>
        <taxon>Paracoccus</taxon>
    </lineage>
</organism>
<accession>A0ABY7SYT8</accession>
<sequence length="218" mass="23026">MKLVIFDVDGTLVDSQQLIFTSMGRGFDAAGLTPPARDRVLSRVGLSLDRAVSELAPAAGDDAHRRIVAGYRSAYAFGRLTQHPPLYPGARDCLARLTARRDLLLAIATGMSRRGVTAMIEAYGLEGVFVSQQTADDHPSKPAPDMILAALSDTGVAAAESVMIGDTEYDMQMARSAGVTAFGVTWGYHAAEALRAGGAAQVLPDFAALTDAIEEWAA</sequence>
<name>A0ABY7SYT8_9RHOB</name>
<evidence type="ECO:0000313" key="1">
    <source>
        <dbReference type="EMBL" id="WCR12245.1"/>
    </source>
</evidence>
<dbReference type="InterPro" id="IPR041492">
    <property type="entry name" value="HAD_2"/>
</dbReference>
<reference evidence="1 2" key="1">
    <citation type="submission" date="2021-01" db="EMBL/GenBank/DDBJ databases">
        <title>Biogeographic distribution of Paracoccus.</title>
        <authorList>
            <person name="Hollensteiner J."/>
            <person name="Leineberger J."/>
            <person name="Brinkhoff T."/>
            <person name="Daniel R."/>
        </authorList>
    </citation>
    <scope>NUCLEOTIDE SEQUENCE [LARGE SCALE GENOMIC DNA]</scope>
    <source>
        <strain evidence="1 2">LMG25392</strain>
    </source>
</reference>
<dbReference type="Gene3D" id="1.10.150.240">
    <property type="entry name" value="Putative phosphatase, domain 2"/>
    <property type="match status" value="1"/>
</dbReference>
<dbReference type="InterPro" id="IPR023198">
    <property type="entry name" value="PGP-like_dom2"/>
</dbReference>
<dbReference type="InterPro" id="IPR036412">
    <property type="entry name" value="HAD-like_sf"/>
</dbReference>
<dbReference type="PANTHER" id="PTHR43434">
    <property type="entry name" value="PHOSPHOGLYCOLATE PHOSPHATASE"/>
    <property type="match status" value="1"/>
</dbReference>
<evidence type="ECO:0000313" key="2">
    <source>
        <dbReference type="Proteomes" id="UP001218412"/>
    </source>
</evidence>
<dbReference type="SFLD" id="SFLDG01129">
    <property type="entry name" value="C1.5:_HAD__Beta-PGM__Phosphata"/>
    <property type="match status" value="1"/>
</dbReference>
<proteinExistence type="predicted"/>
<gene>
    <name evidence="1" type="ORF">JHW45_07960</name>
</gene>
<protein>
    <submittedName>
        <fullName evidence="1">HAD-IA family hydrolase</fullName>
    </submittedName>
</protein>